<gene>
    <name evidence="2" type="ORF">UFOVP588_57</name>
</gene>
<dbReference type="EMBL" id="LR796561">
    <property type="protein sequence ID" value="CAB4152181.1"/>
    <property type="molecule type" value="Genomic_DNA"/>
</dbReference>
<feature type="region of interest" description="Disordered" evidence="1">
    <location>
        <begin position="23"/>
        <end position="48"/>
    </location>
</feature>
<evidence type="ECO:0000313" key="2">
    <source>
        <dbReference type="EMBL" id="CAB4152181.1"/>
    </source>
</evidence>
<name>A0A6J5N2A2_9CAUD</name>
<feature type="compositionally biased region" description="Low complexity" evidence="1">
    <location>
        <begin position="27"/>
        <end position="48"/>
    </location>
</feature>
<accession>A0A6J5N2A2</accession>
<evidence type="ECO:0000256" key="1">
    <source>
        <dbReference type="SAM" id="MobiDB-lite"/>
    </source>
</evidence>
<protein>
    <submittedName>
        <fullName evidence="2">Uncharacterized protein</fullName>
    </submittedName>
</protein>
<sequence>MTHRTVVNCETGQITQVEYTPEEQAAHDSAVAAQAAQASEQSALSEGQ</sequence>
<proteinExistence type="predicted"/>
<reference evidence="2" key="1">
    <citation type="submission" date="2020-04" db="EMBL/GenBank/DDBJ databases">
        <authorList>
            <person name="Chiriac C."/>
            <person name="Salcher M."/>
            <person name="Ghai R."/>
            <person name="Kavagutti S V."/>
        </authorList>
    </citation>
    <scope>NUCLEOTIDE SEQUENCE</scope>
</reference>
<organism evidence="2">
    <name type="scientific">uncultured Caudovirales phage</name>
    <dbReference type="NCBI Taxonomy" id="2100421"/>
    <lineage>
        <taxon>Viruses</taxon>
        <taxon>Duplodnaviria</taxon>
        <taxon>Heunggongvirae</taxon>
        <taxon>Uroviricota</taxon>
        <taxon>Caudoviricetes</taxon>
        <taxon>Peduoviridae</taxon>
        <taxon>Maltschvirus</taxon>
        <taxon>Maltschvirus maltsch</taxon>
    </lineage>
</organism>